<organism evidence="2 3">
    <name type="scientific">Flagellimonas lutimaris</name>
    <dbReference type="NCBI Taxonomy" id="475082"/>
    <lineage>
        <taxon>Bacteria</taxon>
        <taxon>Pseudomonadati</taxon>
        <taxon>Bacteroidota</taxon>
        <taxon>Flavobacteriia</taxon>
        <taxon>Flavobacteriales</taxon>
        <taxon>Flavobacteriaceae</taxon>
        <taxon>Flagellimonas</taxon>
    </lineage>
</organism>
<reference evidence="2 3" key="1">
    <citation type="submission" date="2018-08" db="EMBL/GenBank/DDBJ databases">
        <title>Proposal of Muricauda 72 sp.nov. and Muricauda NH166 sp.nov., isolated from seawater.</title>
        <authorList>
            <person name="Cheng H."/>
            <person name="Wu Y.-H."/>
            <person name="Guo L.-L."/>
            <person name="Xu X.-W."/>
        </authorList>
    </citation>
    <scope>NUCLEOTIDE SEQUENCE [LARGE SCALE GENOMIC DNA]</scope>
    <source>
        <strain evidence="2 3">KCTC 22173</strain>
    </source>
</reference>
<keyword evidence="3" id="KW-1185">Reference proteome</keyword>
<name>A0A3A1N2X7_9FLAO</name>
<protein>
    <submittedName>
        <fullName evidence="2">Outer membrane lipoprotein-sorting protein</fullName>
    </submittedName>
</protein>
<evidence type="ECO:0000313" key="2">
    <source>
        <dbReference type="EMBL" id="RIV30388.1"/>
    </source>
</evidence>
<dbReference type="Proteomes" id="UP000266067">
    <property type="component" value="Unassembled WGS sequence"/>
</dbReference>
<dbReference type="InterPro" id="IPR033399">
    <property type="entry name" value="TP_0789-like"/>
</dbReference>
<dbReference type="Gene3D" id="2.50.20.10">
    <property type="entry name" value="Lipoprotein localisation LolA/LolB/LppX"/>
    <property type="match status" value="1"/>
</dbReference>
<dbReference type="Pfam" id="PF17131">
    <property type="entry name" value="LolA_like"/>
    <property type="match status" value="1"/>
</dbReference>
<evidence type="ECO:0000313" key="3">
    <source>
        <dbReference type="Proteomes" id="UP000266067"/>
    </source>
</evidence>
<accession>A0A3A1N2X7</accession>
<gene>
    <name evidence="2" type="ORF">D2V08_14910</name>
</gene>
<dbReference type="EMBL" id="QXFH01000077">
    <property type="protein sequence ID" value="RIV30388.1"/>
    <property type="molecule type" value="Genomic_DNA"/>
</dbReference>
<dbReference type="PANTHER" id="PTHR37507">
    <property type="entry name" value="SPORULATION PROTEIN YDCC"/>
    <property type="match status" value="1"/>
</dbReference>
<dbReference type="PANTHER" id="PTHR37507:SF2">
    <property type="entry name" value="SPORULATION PROTEIN YDCC"/>
    <property type="match status" value="1"/>
</dbReference>
<dbReference type="RefSeq" id="WP_119608986.1">
    <property type="nucleotide sequence ID" value="NZ_QXFH01000077.1"/>
</dbReference>
<dbReference type="OrthoDB" id="9803781at2"/>
<comment type="caution">
    <text evidence="2">The sequence shown here is derived from an EMBL/GenBank/DDBJ whole genome shotgun (WGS) entry which is preliminary data.</text>
</comment>
<sequence>MKIALTLVRYLAFGLSILLLAAIKPTQDLSAKEIVKRADDNIRGNTSQADITIQIIRPSWQREMEMKAWTKGDDYTLILVQAPAKEKGIIFLKRTKEVWNWIPAIERTIKLPPSMMSQSWMGTDFTNDDLVKEASSVKDYDHKHMAKESIEGKECYKIEMIPKPSAAIVWEKVIVWIDTQDFLQIKAEFYDEDGELVNIMNSSDVKIFGSRKVTTRIEMIPTDKEGYKTVIRYNHLLYDKEIPDSFFTTRNMMQLK</sequence>
<feature type="domain" description="Uncharacterized protein TP-0789" evidence="1">
    <location>
        <begin position="72"/>
        <end position="253"/>
    </location>
</feature>
<dbReference type="CDD" id="cd16329">
    <property type="entry name" value="LolA_like"/>
    <property type="match status" value="1"/>
</dbReference>
<keyword evidence="2" id="KW-0449">Lipoprotein</keyword>
<dbReference type="InterPro" id="IPR052944">
    <property type="entry name" value="Sporulation_related"/>
</dbReference>
<evidence type="ECO:0000259" key="1">
    <source>
        <dbReference type="Pfam" id="PF17131"/>
    </source>
</evidence>
<proteinExistence type="predicted"/>
<dbReference type="AlphaFoldDB" id="A0A3A1N2X7"/>